<dbReference type="EMBL" id="CM009753">
    <property type="protein sequence ID" value="PUZ56514.1"/>
    <property type="molecule type" value="Genomic_DNA"/>
</dbReference>
<dbReference type="Gramene" id="PUZ56514">
    <property type="protein sequence ID" value="PUZ56514"/>
    <property type="gene ID" value="GQ55_5G319600"/>
</dbReference>
<evidence type="ECO:0000313" key="2">
    <source>
        <dbReference type="EMBL" id="PUZ56514.1"/>
    </source>
</evidence>
<name>A0A2T7DLQ7_9POAL</name>
<keyword evidence="3" id="KW-1185">Reference proteome</keyword>
<feature type="region of interest" description="Disordered" evidence="1">
    <location>
        <begin position="248"/>
        <end position="307"/>
    </location>
</feature>
<dbReference type="AlphaFoldDB" id="A0A2T7DLQ7"/>
<organism evidence="2 3">
    <name type="scientific">Panicum hallii var. hallii</name>
    <dbReference type="NCBI Taxonomy" id="1504633"/>
    <lineage>
        <taxon>Eukaryota</taxon>
        <taxon>Viridiplantae</taxon>
        <taxon>Streptophyta</taxon>
        <taxon>Embryophyta</taxon>
        <taxon>Tracheophyta</taxon>
        <taxon>Spermatophyta</taxon>
        <taxon>Magnoliopsida</taxon>
        <taxon>Liliopsida</taxon>
        <taxon>Poales</taxon>
        <taxon>Poaceae</taxon>
        <taxon>PACMAD clade</taxon>
        <taxon>Panicoideae</taxon>
        <taxon>Panicodae</taxon>
        <taxon>Paniceae</taxon>
        <taxon>Panicinae</taxon>
        <taxon>Panicum</taxon>
        <taxon>Panicum sect. Panicum</taxon>
    </lineage>
</organism>
<dbReference type="Proteomes" id="UP000244336">
    <property type="component" value="Chromosome 5"/>
</dbReference>
<sequence length="307" mass="35032">MADVRRIYWDAEGYAHTDCLYWEGFPRILWDTLRIYHYPDPPQYKGHEFTEVGVPRCRATVTIPPHPTLEWQSIEIEVVGYRLMDAFEAAALKAITTFCEQHPNAVAAYPIGLFPAVFAHDAEWTFRTTYLGRLVGDIAEETLRAVIKYMNAQYRFQSLKQRCMDNMVNLAQDFHRDLTLKDDQIHSLGQGITGRDTTIGHLEVQIVEGDAQILQRNTIIDFVQDQVNDLNQELGDALGHIEMLQEQQMPPLVPNELEEEEEDSEEEPEEIEGVSEIDSEHGDPEPNLQPNHSSSGSQSSMGNLDDF</sequence>
<feature type="compositionally biased region" description="Acidic residues" evidence="1">
    <location>
        <begin position="256"/>
        <end position="277"/>
    </location>
</feature>
<proteinExistence type="predicted"/>
<evidence type="ECO:0000313" key="3">
    <source>
        <dbReference type="Proteomes" id="UP000244336"/>
    </source>
</evidence>
<dbReference type="OrthoDB" id="694206at2759"/>
<evidence type="ECO:0000256" key="1">
    <source>
        <dbReference type="SAM" id="MobiDB-lite"/>
    </source>
</evidence>
<gene>
    <name evidence="2" type="ORF">GQ55_5G319600</name>
</gene>
<accession>A0A2T7DLQ7</accession>
<protein>
    <submittedName>
        <fullName evidence="2">Uncharacterized protein</fullName>
    </submittedName>
</protein>
<reference evidence="2 3" key="1">
    <citation type="submission" date="2018-04" db="EMBL/GenBank/DDBJ databases">
        <title>WGS assembly of Panicum hallii var. hallii HAL2.</title>
        <authorList>
            <person name="Lovell J."/>
            <person name="Jenkins J."/>
            <person name="Lowry D."/>
            <person name="Mamidi S."/>
            <person name="Sreedasyam A."/>
            <person name="Weng X."/>
            <person name="Barry K."/>
            <person name="Bonette J."/>
            <person name="Campitelli B."/>
            <person name="Daum C."/>
            <person name="Gordon S."/>
            <person name="Gould B."/>
            <person name="Lipzen A."/>
            <person name="MacQueen A."/>
            <person name="Palacio-Mejia J."/>
            <person name="Plott C."/>
            <person name="Shakirov E."/>
            <person name="Shu S."/>
            <person name="Yoshinaga Y."/>
            <person name="Zane M."/>
            <person name="Rokhsar D."/>
            <person name="Grimwood J."/>
            <person name="Schmutz J."/>
            <person name="Juenger T."/>
        </authorList>
    </citation>
    <scope>NUCLEOTIDE SEQUENCE [LARGE SCALE GENOMIC DNA]</scope>
    <source>
        <strain evidence="3">cv. HAL2</strain>
    </source>
</reference>